<keyword evidence="4" id="KW-1185">Reference proteome</keyword>
<keyword evidence="1" id="KW-0732">Signal</keyword>
<comment type="caution">
    <text evidence="3">The sequence shown here is derived from an EMBL/GenBank/DDBJ whole genome shotgun (WGS) entry which is preliminary data.</text>
</comment>
<dbReference type="AlphaFoldDB" id="A0A7W9NG04"/>
<dbReference type="Proteomes" id="UP000585638">
    <property type="component" value="Unassembled WGS sequence"/>
</dbReference>
<evidence type="ECO:0000256" key="1">
    <source>
        <dbReference type="SAM" id="SignalP"/>
    </source>
</evidence>
<name>A0A7W9NG04_9PSEU</name>
<feature type="chain" id="PRO_5030775633" description="Peptidase C39-like domain-containing protein" evidence="1">
    <location>
        <begin position="33"/>
        <end position="426"/>
    </location>
</feature>
<dbReference type="EMBL" id="JACHIR010000001">
    <property type="protein sequence ID" value="MBB5892027.1"/>
    <property type="molecule type" value="Genomic_DNA"/>
</dbReference>
<evidence type="ECO:0000313" key="3">
    <source>
        <dbReference type="EMBL" id="MBB5892027.1"/>
    </source>
</evidence>
<dbReference type="CDD" id="cd02549">
    <property type="entry name" value="Peptidase_C39A"/>
    <property type="match status" value="1"/>
</dbReference>
<sequence>MSPVHNRLTRLAMVGTVAGALIAQLTAAPATAATTTAPVDFHQWNSDSQFHSGHSDGLLVRNGMVIGRPAGTVQHTEPALGTTKTYDYGTWTSPRYSQRFGATQLIASWNATTPAGTWLQVEMRGTSSTGAQTGWYVMGRWASGDQDIHRTSVPDQTDATGTIDVDTFEAADGVRLMSYQLRVTLYRLHGTVASPHLRMVGAMTSAVPDRFSVPTSPSGGAWGIELPVPRYSQDVHKGQYPEYDGGGEAWCSPTSTQMVVEYWGKHPTAQQLSWVDPSYADPQVDYAARNTYDYDYQGAGNWPFNAAYAASYGLDAHITRLHSLQELEGYIRRGIPVITSQSFQASELDGAGYSTSGHIMVVVGFTKTGDVIVNDPASADDQAVRNVYKRSQFENVWLRTERPLPSGGVGSGSGGVVYIVTPHGMP</sequence>
<evidence type="ECO:0000259" key="2">
    <source>
        <dbReference type="Pfam" id="PF13529"/>
    </source>
</evidence>
<feature type="domain" description="Peptidase C39-like" evidence="2">
    <location>
        <begin position="227"/>
        <end position="377"/>
    </location>
</feature>
<dbReference type="InterPro" id="IPR039564">
    <property type="entry name" value="Peptidase_C39-like"/>
</dbReference>
<accession>A0A7W9NG04</accession>
<proteinExistence type="predicted"/>
<evidence type="ECO:0000313" key="4">
    <source>
        <dbReference type="Proteomes" id="UP000585638"/>
    </source>
</evidence>
<feature type="signal peptide" evidence="1">
    <location>
        <begin position="1"/>
        <end position="32"/>
    </location>
</feature>
<protein>
    <recommendedName>
        <fullName evidence="2">Peptidase C39-like domain-containing protein</fullName>
    </recommendedName>
</protein>
<reference evidence="3 4" key="1">
    <citation type="submission" date="2020-08" db="EMBL/GenBank/DDBJ databases">
        <title>Sequencing the genomes of 1000 actinobacteria strains.</title>
        <authorList>
            <person name="Klenk H.-P."/>
        </authorList>
    </citation>
    <scope>NUCLEOTIDE SEQUENCE [LARGE SCALE GENOMIC DNA]</scope>
    <source>
        <strain evidence="3 4">DSM 43851</strain>
    </source>
</reference>
<dbReference type="RefSeq" id="WP_246488602.1">
    <property type="nucleotide sequence ID" value="NZ_BAAAWY010000007.1"/>
</dbReference>
<dbReference type="Pfam" id="PF13529">
    <property type="entry name" value="Peptidase_C39_2"/>
    <property type="match status" value="1"/>
</dbReference>
<gene>
    <name evidence="3" type="ORF">BJ998_003223</name>
</gene>
<organism evidence="3 4">
    <name type="scientific">Kutzneria kofuensis</name>
    <dbReference type="NCBI Taxonomy" id="103725"/>
    <lineage>
        <taxon>Bacteria</taxon>
        <taxon>Bacillati</taxon>
        <taxon>Actinomycetota</taxon>
        <taxon>Actinomycetes</taxon>
        <taxon>Pseudonocardiales</taxon>
        <taxon>Pseudonocardiaceae</taxon>
        <taxon>Kutzneria</taxon>
    </lineage>
</organism>
<dbReference type="Gene3D" id="3.90.70.10">
    <property type="entry name" value="Cysteine proteinases"/>
    <property type="match status" value="1"/>
</dbReference>
<dbReference type="InterPro" id="IPR039563">
    <property type="entry name" value="Peptidase_C39_single_dom"/>
</dbReference>